<dbReference type="GO" id="GO:0022412">
    <property type="term" value="P:cellular process involved in reproduction in multicellular organism"/>
    <property type="evidence" value="ECO:0007669"/>
    <property type="project" value="UniProtKB-ARBA"/>
</dbReference>
<evidence type="ECO:0000256" key="2">
    <source>
        <dbReference type="ARBA" id="ARBA00023134"/>
    </source>
</evidence>
<evidence type="ECO:0000256" key="1">
    <source>
        <dbReference type="ARBA" id="ARBA00022741"/>
    </source>
</evidence>
<dbReference type="SMART" id="SM00173">
    <property type="entry name" value="RAS"/>
    <property type="match status" value="1"/>
</dbReference>
<accession>A0A7R8CUA0</accession>
<dbReference type="GO" id="GO:0005525">
    <property type="term" value="F:GTP binding"/>
    <property type="evidence" value="ECO:0007669"/>
    <property type="project" value="UniProtKB-KW"/>
</dbReference>
<dbReference type="InterPro" id="IPR027417">
    <property type="entry name" value="P-loop_NTPase"/>
</dbReference>
<dbReference type="PROSITE" id="PS51419">
    <property type="entry name" value="RAB"/>
    <property type="match status" value="1"/>
</dbReference>
<evidence type="ECO:0000313" key="3">
    <source>
        <dbReference type="EMBL" id="CAF2934326.1"/>
    </source>
</evidence>
<dbReference type="PROSITE" id="PS51421">
    <property type="entry name" value="RAS"/>
    <property type="match status" value="1"/>
</dbReference>
<dbReference type="GO" id="GO:0003924">
    <property type="term" value="F:GTPase activity"/>
    <property type="evidence" value="ECO:0007669"/>
    <property type="project" value="InterPro"/>
</dbReference>
<name>A0A7R8CUA0_LEPSM</name>
<dbReference type="GO" id="GO:0007264">
    <property type="term" value="P:small GTPase-mediated signal transduction"/>
    <property type="evidence" value="ECO:0007669"/>
    <property type="project" value="InterPro"/>
</dbReference>
<dbReference type="SMART" id="SM00174">
    <property type="entry name" value="RHO"/>
    <property type="match status" value="1"/>
</dbReference>
<sequence length="353" mass="38133">MGSFGCESGLIRDEVRVTLVGDSRVGKTALLQRYIHKKFVDGYKSTSFEKCSSSSTVSSRRIKFTIWDTAGLAIRNADVFLLCYKISDSNTLFSAINHWTPEIRAVSTAPIILVGCQSDLRSDRDVLSSLARQGRAPVSSDQALTLGQQIACRMYVETTAKHSFTSASSAFEVAALASLGILKTPRSFTPSPPSTVQKKRLTLESLEGNSQNNDLYFHQSSTPVHFKSPSVGSSSRSASLSSSKTRISSASIPSCGSASSSSNLTCGMSSVLSGNKTPKASRKASSSANKPERVVTLKCQRMTADKTFEEVEIEVPAPIYDTIQLYNETGIHTPRSKEKKSIGSKIKNLFSLA</sequence>
<dbReference type="Proteomes" id="UP000675881">
    <property type="component" value="Chromosome 5"/>
</dbReference>
<dbReference type="NCBIfam" id="TIGR00231">
    <property type="entry name" value="small_GTP"/>
    <property type="match status" value="1"/>
</dbReference>
<keyword evidence="4" id="KW-1185">Reference proteome</keyword>
<dbReference type="GO" id="GO:0035006">
    <property type="term" value="P:melanization defense response"/>
    <property type="evidence" value="ECO:0007669"/>
    <property type="project" value="UniProtKB-ARBA"/>
</dbReference>
<dbReference type="SUPFAM" id="SSF52540">
    <property type="entry name" value="P-loop containing nucleoside triphosphate hydrolases"/>
    <property type="match status" value="1"/>
</dbReference>
<proteinExistence type="predicted"/>
<keyword evidence="1" id="KW-0547">Nucleotide-binding</keyword>
<dbReference type="EMBL" id="HG994584">
    <property type="protein sequence ID" value="CAF2934326.1"/>
    <property type="molecule type" value="Genomic_DNA"/>
</dbReference>
<reference evidence="3" key="1">
    <citation type="submission" date="2021-02" db="EMBL/GenBank/DDBJ databases">
        <authorList>
            <person name="Bekaert M."/>
        </authorList>
    </citation>
    <scope>NUCLEOTIDE SEQUENCE</scope>
    <source>
        <strain evidence="3">IoA-00</strain>
    </source>
</reference>
<dbReference type="GO" id="GO:0035099">
    <property type="term" value="P:hemocyte migration"/>
    <property type="evidence" value="ECO:0007669"/>
    <property type="project" value="UniProtKB-ARBA"/>
</dbReference>
<keyword evidence="2" id="KW-0342">GTP-binding</keyword>
<dbReference type="PRINTS" id="PR00449">
    <property type="entry name" value="RASTRNSFRMNG"/>
</dbReference>
<dbReference type="Pfam" id="PF00071">
    <property type="entry name" value="Ras"/>
    <property type="match status" value="1"/>
</dbReference>
<dbReference type="PROSITE" id="PS51420">
    <property type="entry name" value="RHO"/>
    <property type="match status" value="1"/>
</dbReference>
<dbReference type="GO" id="GO:0003006">
    <property type="term" value="P:developmental process involved in reproduction"/>
    <property type="evidence" value="ECO:0007669"/>
    <property type="project" value="UniProtKB-ARBA"/>
</dbReference>
<dbReference type="InterPro" id="IPR005225">
    <property type="entry name" value="Small_GTP-bd"/>
</dbReference>
<dbReference type="PANTHER" id="PTHR24072">
    <property type="entry name" value="RHO FAMILY GTPASE"/>
    <property type="match status" value="1"/>
</dbReference>
<dbReference type="AlphaFoldDB" id="A0A7R8CUA0"/>
<organism evidence="3 4">
    <name type="scientific">Lepeophtheirus salmonis</name>
    <name type="common">Salmon louse</name>
    <name type="synonym">Caligus salmonis</name>
    <dbReference type="NCBI Taxonomy" id="72036"/>
    <lineage>
        <taxon>Eukaryota</taxon>
        <taxon>Metazoa</taxon>
        <taxon>Ecdysozoa</taxon>
        <taxon>Arthropoda</taxon>
        <taxon>Crustacea</taxon>
        <taxon>Multicrustacea</taxon>
        <taxon>Hexanauplia</taxon>
        <taxon>Copepoda</taxon>
        <taxon>Siphonostomatoida</taxon>
        <taxon>Caligidae</taxon>
        <taxon>Lepeophtheirus</taxon>
    </lineage>
</organism>
<dbReference type="SMART" id="SM00175">
    <property type="entry name" value="RAB"/>
    <property type="match status" value="1"/>
</dbReference>
<gene>
    <name evidence="3" type="ORF">LSAA_9476</name>
</gene>
<dbReference type="OrthoDB" id="6378925at2759"/>
<dbReference type="Gene3D" id="3.40.50.300">
    <property type="entry name" value="P-loop containing nucleotide triphosphate hydrolases"/>
    <property type="match status" value="1"/>
</dbReference>
<protein>
    <submittedName>
        <fullName evidence="3">RND2</fullName>
    </submittedName>
</protein>
<dbReference type="InterPro" id="IPR003578">
    <property type="entry name" value="Small_GTPase_Rho"/>
</dbReference>
<dbReference type="InterPro" id="IPR001806">
    <property type="entry name" value="Small_GTPase"/>
</dbReference>
<dbReference type="GO" id="GO:0001667">
    <property type="term" value="P:ameboidal-type cell migration"/>
    <property type="evidence" value="ECO:0007669"/>
    <property type="project" value="UniProtKB-ARBA"/>
</dbReference>
<evidence type="ECO:0000313" key="4">
    <source>
        <dbReference type="Proteomes" id="UP000675881"/>
    </source>
</evidence>